<evidence type="ECO:0000313" key="1">
    <source>
        <dbReference type="EMBL" id="RIA37431.1"/>
    </source>
</evidence>
<evidence type="ECO:0000313" key="2">
    <source>
        <dbReference type="Proteomes" id="UP000266568"/>
    </source>
</evidence>
<gene>
    <name evidence="1" type="ORF">DFR49_3316</name>
</gene>
<accession>A0A397NVK1</accession>
<name>A0A397NVK1_9SPHN</name>
<organism evidence="1 2">
    <name type="scientific">Hephaestia caeni</name>
    <dbReference type="NCBI Taxonomy" id="645617"/>
    <lineage>
        <taxon>Bacteria</taxon>
        <taxon>Pseudomonadati</taxon>
        <taxon>Pseudomonadota</taxon>
        <taxon>Alphaproteobacteria</taxon>
        <taxon>Sphingomonadales</taxon>
        <taxon>Sphingomonadaceae</taxon>
        <taxon>Hephaestia</taxon>
    </lineage>
</organism>
<dbReference type="Proteomes" id="UP000266568">
    <property type="component" value="Unassembled WGS sequence"/>
</dbReference>
<proteinExistence type="predicted"/>
<dbReference type="Pfam" id="PF22752">
    <property type="entry name" value="DUF488-N3i"/>
    <property type="match status" value="1"/>
</dbReference>
<keyword evidence="2" id="KW-1185">Reference proteome</keyword>
<dbReference type="PANTHER" id="PTHR36849">
    <property type="entry name" value="CYTOPLASMIC PROTEIN-RELATED"/>
    <property type="match status" value="1"/>
</dbReference>
<comment type="caution">
    <text evidence="1">The sequence shown here is derived from an EMBL/GenBank/DDBJ whole genome shotgun (WGS) entry which is preliminary data.</text>
</comment>
<dbReference type="EMBL" id="QXDC01000004">
    <property type="protein sequence ID" value="RIA37431.1"/>
    <property type="molecule type" value="Genomic_DNA"/>
</dbReference>
<protein>
    <submittedName>
        <fullName evidence="1">Uncharacterized protein YeaO (DUF488 family)</fullName>
    </submittedName>
</protein>
<reference evidence="1 2" key="1">
    <citation type="submission" date="2018-08" db="EMBL/GenBank/DDBJ databases">
        <title>Genomic Encyclopedia of Type Strains, Phase IV (KMG-IV): sequencing the most valuable type-strain genomes for metagenomic binning, comparative biology and taxonomic classification.</title>
        <authorList>
            <person name="Goeker M."/>
        </authorList>
    </citation>
    <scope>NUCLEOTIDE SEQUENCE [LARGE SCALE GENOMIC DNA]</scope>
    <source>
        <strain evidence="1 2">DSM 25527</strain>
    </source>
</reference>
<sequence>MIRLKLKRAYEPATPEDGVRILIDRLWPRGVSKASAALDDWMKEIAPSTELRKWFGHDPARWDEFQRRYRAELATHPAELERLRALAEKHVVTLVYSAHDEAHNDAVVLHEVLTGGG</sequence>
<dbReference type="AlphaFoldDB" id="A0A397NVK1"/>
<dbReference type="InterPro" id="IPR052552">
    <property type="entry name" value="YeaO-like"/>
</dbReference>
<dbReference type="RefSeq" id="WP_119036745.1">
    <property type="nucleotide sequence ID" value="NZ_QXDC01000004.1"/>
</dbReference>
<dbReference type="OrthoDB" id="9790745at2"/>
<dbReference type="PANTHER" id="PTHR36849:SF1">
    <property type="entry name" value="CYTOPLASMIC PROTEIN"/>
    <property type="match status" value="1"/>
</dbReference>